<feature type="compositionally biased region" description="Low complexity" evidence="1">
    <location>
        <begin position="49"/>
        <end position="58"/>
    </location>
</feature>
<evidence type="ECO:0000256" key="1">
    <source>
        <dbReference type="SAM" id="MobiDB-lite"/>
    </source>
</evidence>
<keyword evidence="3" id="KW-1185">Reference proteome</keyword>
<accession>A0A2T7CTX3</accession>
<feature type="compositionally biased region" description="Low complexity" evidence="1">
    <location>
        <begin position="156"/>
        <end position="169"/>
    </location>
</feature>
<dbReference type="Proteomes" id="UP000244336">
    <property type="component" value="Chromosome 7"/>
</dbReference>
<organism evidence="2 3">
    <name type="scientific">Panicum hallii var. hallii</name>
    <dbReference type="NCBI Taxonomy" id="1504633"/>
    <lineage>
        <taxon>Eukaryota</taxon>
        <taxon>Viridiplantae</taxon>
        <taxon>Streptophyta</taxon>
        <taxon>Embryophyta</taxon>
        <taxon>Tracheophyta</taxon>
        <taxon>Spermatophyta</taxon>
        <taxon>Magnoliopsida</taxon>
        <taxon>Liliopsida</taxon>
        <taxon>Poales</taxon>
        <taxon>Poaceae</taxon>
        <taxon>PACMAD clade</taxon>
        <taxon>Panicoideae</taxon>
        <taxon>Panicodae</taxon>
        <taxon>Paniceae</taxon>
        <taxon>Panicinae</taxon>
        <taxon>Panicum</taxon>
        <taxon>Panicum sect. Panicum</taxon>
    </lineage>
</organism>
<feature type="region of interest" description="Disordered" evidence="1">
    <location>
        <begin position="145"/>
        <end position="172"/>
    </location>
</feature>
<dbReference type="Gramene" id="PUZ46797">
    <property type="protein sequence ID" value="PUZ46797"/>
    <property type="gene ID" value="GQ55_7G111300"/>
</dbReference>
<gene>
    <name evidence="2" type="ORF">GQ55_7G111300</name>
</gene>
<evidence type="ECO:0000313" key="2">
    <source>
        <dbReference type="EMBL" id="PUZ46797.1"/>
    </source>
</evidence>
<protein>
    <submittedName>
        <fullName evidence="2">Uncharacterized protein</fullName>
    </submittedName>
</protein>
<evidence type="ECO:0000313" key="3">
    <source>
        <dbReference type="Proteomes" id="UP000244336"/>
    </source>
</evidence>
<name>A0A2T7CTX3_9POAL</name>
<sequence length="270" mass="28305">MSPQDPLTKGHVSTTDDDAVHGQPPAPVAPAVIDDRGKERKRRKHEDAAGAGVAATAARSSEIDVAANDEGRGTCGARRHQHRRPRAPESGSGKYGPGTTIVIGGRHRHHQAVAGSSSGGSIAYADHDAAAPSSFSRLIREPAAAPHHHLPKPPKAHGAPSSSASASAAQREPADPELCYRLGLEAVVMMGKAALRDEVNAFAGVKDYQRQQQQPAAEAVETKRFSFWLTDDERKADLAAVYKKLKKARRAAAAGNATGNGAGTDCSCVK</sequence>
<feature type="compositionally biased region" description="Basic residues" evidence="1">
    <location>
        <begin position="146"/>
        <end position="155"/>
    </location>
</feature>
<dbReference type="AlphaFoldDB" id="A0A2T7CTX3"/>
<reference evidence="2 3" key="1">
    <citation type="submission" date="2018-04" db="EMBL/GenBank/DDBJ databases">
        <title>WGS assembly of Panicum hallii var. hallii HAL2.</title>
        <authorList>
            <person name="Lovell J."/>
            <person name="Jenkins J."/>
            <person name="Lowry D."/>
            <person name="Mamidi S."/>
            <person name="Sreedasyam A."/>
            <person name="Weng X."/>
            <person name="Barry K."/>
            <person name="Bonette J."/>
            <person name="Campitelli B."/>
            <person name="Daum C."/>
            <person name="Gordon S."/>
            <person name="Gould B."/>
            <person name="Lipzen A."/>
            <person name="MacQueen A."/>
            <person name="Palacio-Mejia J."/>
            <person name="Plott C."/>
            <person name="Shakirov E."/>
            <person name="Shu S."/>
            <person name="Yoshinaga Y."/>
            <person name="Zane M."/>
            <person name="Rokhsar D."/>
            <person name="Grimwood J."/>
            <person name="Schmutz J."/>
            <person name="Juenger T."/>
        </authorList>
    </citation>
    <scope>NUCLEOTIDE SEQUENCE [LARGE SCALE GENOMIC DNA]</scope>
    <source>
        <strain evidence="3">cv. HAL2</strain>
    </source>
</reference>
<feature type="region of interest" description="Disordered" evidence="1">
    <location>
        <begin position="1"/>
        <end position="99"/>
    </location>
</feature>
<proteinExistence type="predicted"/>
<dbReference type="EMBL" id="CM009755">
    <property type="protein sequence ID" value="PUZ46797.1"/>
    <property type="molecule type" value="Genomic_DNA"/>
</dbReference>